<dbReference type="AlphaFoldDB" id="A0A2J6SX83"/>
<accession>A0A2J6SX83</accession>
<name>A0A2J6SX83_9HELO</name>
<dbReference type="RefSeq" id="XP_024732290.1">
    <property type="nucleotide sequence ID" value="XM_024888767.1"/>
</dbReference>
<proteinExistence type="predicted"/>
<dbReference type="GeneID" id="36596843"/>
<gene>
    <name evidence="2" type="ORF">K444DRAFT_87607</name>
</gene>
<organism evidence="2 3">
    <name type="scientific">Hyaloscypha bicolor E</name>
    <dbReference type="NCBI Taxonomy" id="1095630"/>
    <lineage>
        <taxon>Eukaryota</taxon>
        <taxon>Fungi</taxon>
        <taxon>Dikarya</taxon>
        <taxon>Ascomycota</taxon>
        <taxon>Pezizomycotina</taxon>
        <taxon>Leotiomycetes</taxon>
        <taxon>Helotiales</taxon>
        <taxon>Hyaloscyphaceae</taxon>
        <taxon>Hyaloscypha</taxon>
        <taxon>Hyaloscypha bicolor</taxon>
    </lineage>
</organism>
<keyword evidence="3" id="KW-1185">Reference proteome</keyword>
<protein>
    <submittedName>
        <fullName evidence="2">Uncharacterized protein</fullName>
    </submittedName>
</protein>
<dbReference type="EMBL" id="KZ613855">
    <property type="protein sequence ID" value="PMD55386.1"/>
    <property type="molecule type" value="Genomic_DNA"/>
</dbReference>
<sequence>MRLRSPRTLTRILRHMKRTLILSSRQVRLLFCRSAQVEAQANTDPWVEAQSWLSILGHEDDRSTFTSVEHQVRADVDQESFRRMTSSRLHLVTSKEIPKVPTKASLPQRTSVPFRDHLPTPPRDKAYQYPGMRQKQWFLAFLRTVPHLGSTCIGARTMRPVRSQVTRHYCQLRRAR</sequence>
<feature type="region of interest" description="Disordered" evidence="1">
    <location>
        <begin position="99"/>
        <end position="126"/>
    </location>
</feature>
<evidence type="ECO:0000313" key="3">
    <source>
        <dbReference type="Proteomes" id="UP000235371"/>
    </source>
</evidence>
<evidence type="ECO:0000313" key="2">
    <source>
        <dbReference type="EMBL" id="PMD55386.1"/>
    </source>
</evidence>
<dbReference type="Proteomes" id="UP000235371">
    <property type="component" value="Unassembled WGS sequence"/>
</dbReference>
<feature type="compositionally biased region" description="Basic and acidic residues" evidence="1">
    <location>
        <begin position="114"/>
        <end position="126"/>
    </location>
</feature>
<reference evidence="2 3" key="1">
    <citation type="submission" date="2016-04" db="EMBL/GenBank/DDBJ databases">
        <title>A degradative enzymes factory behind the ericoid mycorrhizal symbiosis.</title>
        <authorList>
            <consortium name="DOE Joint Genome Institute"/>
            <person name="Martino E."/>
            <person name="Morin E."/>
            <person name="Grelet G."/>
            <person name="Kuo A."/>
            <person name="Kohler A."/>
            <person name="Daghino S."/>
            <person name="Barry K."/>
            <person name="Choi C."/>
            <person name="Cichocki N."/>
            <person name="Clum A."/>
            <person name="Copeland A."/>
            <person name="Hainaut M."/>
            <person name="Haridas S."/>
            <person name="Labutti K."/>
            <person name="Lindquist E."/>
            <person name="Lipzen A."/>
            <person name="Khouja H.-R."/>
            <person name="Murat C."/>
            <person name="Ohm R."/>
            <person name="Olson A."/>
            <person name="Spatafora J."/>
            <person name="Veneault-Fourrey C."/>
            <person name="Henrissat B."/>
            <person name="Grigoriev I."/>
            <person name="Martin F."/>
            <person name="Perotto S."/>
        </authorList>
    </citation>
    <scope>NUCLEOTIDE SEQUENCE [LARGE SCALE GENOMIC DNA]</scope>
    <source>
        <strain evidence="2 3">E</strain>
    </source>
</reference>
<evidence type="ECO:0000256" key="1">
    <source>
        <dbReference type="SAM" id="MobiDB-lite"/>
    </source>
</evidence>
<dbReference type="InParanoid" id="A0A2J6SX83"/>